<evidence type="ECO:0000256" key="2">
    <source>
        <dbReference type="ARBA" id="ARBA00022857"/>
    </source>
</evidence>
<evidence type="ECO:0000313" key="5">
    <source>
        <dbReference type="EMBL" id="GFH46980.1"/>
    </source>
</evidence>
<evidence type="ECO:0000256" key="1">
    <source>
        <dbReference type="ARBA" id="ARBA00006484"/>
    </source>
</evidence>
<dbReference type="SUPFAM" id="SSF51735">
    <property type="entry name" value="NAD(P)-binding Rossmann-fold domains"/>
    <property type="match status" value="1"/>
</dbReference>
<dbReference type="Proteomes" id="UP001054902">
    <property type="component" value="Unassembled WGS sequence"/>
</dbReference>
<accession>A0AAD3CLQ4</accession>
<dbReference type="PANTHER" id="PTHR43490:SF99">
    <property type="entry name" value="SHORT-CHAIN DEHYDROGENASE_REDUCTASE"/>
    <property type="match status" value="1"/>
</dbReference>
<comment type="caution">
    <text evidence="5">The sequence shown here is derived from an EMBL/GenBank/DDBJ whole genome shotgun (WGS) entry which is preliminary data.</text>
</comment>
<dbReference type="PRINTS" id="PR00080">
    <property type="entry name" value="SDRFAMILY"/>
</dbReference>
<evidence type="ECO:0000256" key="4">
    <source>
        <dbReference type="RuleBase" id="RU000363"/>
    </source>
</evidence>
<dbReference type="InterPro" id="IPR002347">
    <property type="entry name" value="SDR_fam"/>
</dbReference>
<proteinExistence type="inferred from homology"/>
<dbReference type="Pfam" id="PF00106">
    <property type="entry name" value="adh_short"/>
    <property type="match status" value="1"/>
</dbReference>
<dbReference type="AlphaFoldDB" id="A0AAD3CLQ4"/>
<dbReference type="Gene3D" id="3.40.50.720">
    <property type="entry name" value="NAD(P)-binding Rossmann-like Domain"/>
    <property type="match status" value="1"/>
</dbReference>
<evidence type="ECO:0000256" key="3">
    <source>
        <dbReference type="ARBA" id="ARBA00023002"/>
    </source>
</evidence>
<keyword evidence="3" id="KW-0560">Oxidoreductase</keyword>
<dbReference type="PANTHER" id="PTHR43490">
    <property type="entry name" value="(+)-NEOMENTHOL DEHYDROGENASE"/>
    <property type="match status" value="1"/>
</dbReference>
<dbReference type="InterPro" id="IPR036291">
    <property type="entry name" value="NAD(P)-bd_dom_sf"/>
</dbReference>
<dbReference type="EMBL" id="BLLK01000022">
    <property type="protein sequence ID" value="GFH46980.1"/>
    <property type="molecule type" value="Genomic_DNA"/>
</dbReference>
<protein>
    <submittedName>
        <fullName evidence="5">NAD(P)-binding protein</fullName>
    </submittedName>
</protein>
<dbReference type="PRINTS" id="PR00081">
    <property type="entry name" value="GDHRDH"/>
</dbReference>
<name>A0AAD3CLQ4_9STRA</name>
<dbReference type="GO" id="GO:0016491">
    <property type="term" value="F:oxidoreductase activity"/>
    <property type="evidence" value="ECO:0007669"/>
    <property type="project" value="UniProtKB-KW"/>
</dbReference>
<gene>
    <name evidence="5" type="ORF">CTEN210_03455</name>
</gene>
<sequence>MRSVLVTGGNQGIGFALCKQLAVDHNCHVFLTARNAERGNAAVSKIADLLSKNPSSTGSVEFIPLDTSSEESISKAAQEAKTKLQNGKLYGIVNNAGIGLNTSYNGDIITTNLYGPKLVVENFMDLLDQEKGRIVNLGSGSGPSYVRGCRDEEKKILCSPETTTWDWIEAHWKQKISSSDVYGLSKALLACYTGILAREHPNILSSCVTPGFIDTQMTSGWGASKTPEQGTAPIKHVLLDDLDGNGWYYGSDGKRSPYHFMRNPGEPVYDGINPFL</sequence>
<organism evidence="5 6">
    <name type="scientific">Chaetoceros tenuissimus</name>
    <dbReference type="NCBI Taxonomy" id="426638"/>
    <lineage>
        <taxon>Eukaryota</taxon>
        <taxon>Sar</taxon>
        <taxon>Stramenopiles</taxon>
        <taxon>Ochrophyta</taxon>
        <taxon>Bacillariophyta</taxon>
        <taxon>Coscinodiscophyceae</taxon>
        <taxon>Chaetocerotophycidae</taxon>
        <taxon>Chaetocerotales</taxon>
        <taxon>Chaetocerotaceae</taxon>
        <taxon>Chaetoceros</taxon>
    </lineage>
</organism>
<evidence type="ECO:0000313" key="6">
    <source>
        <dbReference type="Proteomes" id="UP001054902"/>
    </source>
</evidence>
<comment type="similarity">
    <text evidence="1 4">Belongs to the short-chain dehydrogenases/reductases (SDR) family.</text>
</comment>
<dbReference type="GO" id="GO:0016020">
    <property type="term" value="C:membrane"/>
    <property type="evidence" value="ECO:0007669"/>
    <property type="project" value="TreeGrafter"/>
</dbReference>
<reference evidence="5 6" key="1">
    <citation type="journal article" date="2021" name="Sci. Rep.">
        <title>The genome of the diatom Chaetoceros tenuissimus carries an ancient integrated fragment of an extant virus.</title>
        <authorList>
            <person name="Hongo Y."/>
            <person name="Kimura K."/>
            <person name="Takaki Y."/>
            <person name="Yoshida Y."/>
            <person name="Baba S."/>
            <person name="Kobayashi G."/>
            <person name="Nagasaki K."/>
            <person name="Hano T."/>
            <person name="Tomaru Y."/>
        </authorList>
    </citation>
    <scope>NUCLEOTIDE SEQUENCE [LARGE SCALE GENOMIC DNA]</scope>
    <source>
        <strain evidence="5 6">NIES-3715</strain>
    </source>
</reference>
<keyword evidence="2" id="KW-0521">NADP</keyword>
<keyword evidence="6" id="KW-1185">Reference proteome</keyword>